<evidence type="ECO:0000256" key="12">
    <source>
        <dbReference type="ARBA" id="ARBA00023015"/>
    </source>
</evidence>
<dbReference type="Gene3D" id="1.20.1510.10">
    <property type="entry name" value="Cation efflux protein transmembrane domain"/>
    <property type="match status" value="2"/>
</dbReference>
<keyword evidence="11 23" id="KW-1133">Transmembrane helix</keyword>
<feature type="compositionally biased region" description="Polar residues" evidence="22">
    <location>
        <begin position="581"/>
        <end position="607"/>
    </location>
</feature>
<dbReference type="SUPFAM" id="SSF46955">
    <property type="entry name" value="Putative DNA-binding domain"/>
    <property type="match status" value="2"/>
</dbReference>
<feature type="compositionally biased region" description="Polar residues" evidence="22">
    <location>
        <begin position="181"/>
        <end position="207"/>
    </location>
</feature>
<dbReference type="SUPFAM" id="SSF161111">
    <property type="entry name" value="Cation efflux protein transmembrane domain-like"/>
    <property type="match status" value="2"/>
</dbReference>
<keyword evidence="12" id="KW-0805">Transcription regulation</keyword>
<keyword evidence="7 23" id="KW-0812">Transmembrane</keyword>
<dbReference type="Pfam" id="PF04178">
    <property type="entry name" value="Got1"/>
    <property type="match status" value="1"/>
</dbReference>
<dbReference type="OrthoDB" id="435980at2759"/>
<keyword evidence="5" id="KW-0813">Transport</keyword>
<accession>A0A814Q821</accession>
<dbReference type="InterPro" id="IPR058533">
    <property type="entry name" value="Cation_efflux_TM"/>
</dbReference>
<evidence type="ECO:0000256" key="4">
    <source>
        <dbReference type="ARBA" id="ARBA00008873"/>
    </source>
</evidence>
<dbReference type="GO" id="GO:0005783">
    <property type="term" value="C:endoplasmic reticulum"/>
    <property type="evidence" value="ECO:0007669"/>
    <property type="project" value="UniProtKB-SubCell"/>
</dbReference>
<feature type="region of interest" description="Disordered" evidence="22">
    <location>
        <begin position="581"/>
        <end position="612"/>
    </location>
</feature>
<feature type="transmembrane region" description="Helical" evidence="23">
    <location>
        <begin position="858"/>
        <end position="881"/>
    </location>
</feature>
<dbReference type="EMBL" id="CAJNON010000221">
    <property type="protein sequence ID" value="CAF1116648.1"/>
    <property type="molecule type" value="Genomic_DNA"/>
</dbReference>
<feature type="domain" description="Cation efflux protein transmembrane" evidence="24">
    <location>
        <begin position="357"/>
        <end position="525"/>
    </location>
</feature>
<feature type="transmembrane region" description="Helical" evidence="23">
    <location>
        <begin position="458"/>
        <end position="481"/>
    </location>
</feature>
<evidence type="ECO:0000259" key="24">
    <source>
        <dbReference type="Pfam" id="PF01545"/>
    </source>
</evidence>
<gene>
    <name evidence="25" type="ORF">VCS650_LOCUS20955</name>
</gene>
<protein>
    <recommendedName>
        <fullName evidence="19">Proton-coupled zinc antiporter SLC30A9, mitochondrial</fullName>
    </recommendedName>
    <alternativeName>
        <fullName evidence="18">Solute carrier family 30 member 9</fullName>
    </alternativeName>
    <alternativeName>
        <fullName evidence="20">Zinc transporter 9</fullName>
    </alternativeName>
</protein>
<reference evidence="25" key="1">
    <citation type="submission" date="2021-02" db="EMBL/GenBank/DDBJ databases">
        <authorList>
            <person name="Nowell W R."/>
        </authorList>
    </citation>
    <scope>NUCLEOTIDE SEQUENCE</scope>
</reference>
<evidence type="ECO:0000256" key="13">
    <source>
        <dbReference type="ARBA" id="ARBA00023065"/>
    </source>
</evidence>
<feature type="transmembrane region" description="Helical" evidence="23">
    <location>
        <begin position="12"/>
        <end position="31"/>
    </location>
</feature>
<sequence length="1085" mass="120644">MPIQLSDFQKIGLGLSIFGGGFIFLGMIFFFDKGLLAVGNILFLAGLSMIIGFERTFRFFFQRYKIKASLLFFGGITVVLLGWPLLGMIIEFYGFFLLFGGFIPIAINFLRRLPIIGSLLLLPGIRQLIDKLSETRLSLKRTCIILRYTVQHNILRSLSSTPFIGYRHDRLFQQKTIDLSKRSQTSSTIPPTSNGESQPVTSNSNASAIDPFSSGVKVPTLTPVVSDVDLSYTQNKLITAVRAMHEYLLKPSDLEALKQYKTRSPYSDVADTSRMLTVYRRGDVEKRAYEVWGSPEMLSKEKAKRAKNRQDEYEPVFSLKKSVKEYQKRLSLLENASFDNRKSVKKNILTTGSGKVVIAAVVINATNAVVKTIGWLFTGSASLFSEAVHSIADTCNQLILTFGLWQSIKKPNPEHPYGYSNMTYISSLISGVGIFCFGTGLAWYHGVLVLLHPQEMQSVFWGIALLSGSLISEGATLYMAVNEIRASAKETGMRFWEYVGQGYKPNVNVVLLEDLAAVLGVCVGIRQLIDKLSETRLSLKRTCIILRYTVQHNILRSLSSSPFIGYRHDRLFQQKTIDLSKRSQTSSTIPPTSNGESQPVTSNSNASAIDPLSSGVKVPTLTPVVSDVDLSYTQNKLITAVRAMHEYLLKPSDLEALKQYKTRSPYSDVADTSRMLTVYRRGDVEKRAYEVWGSPEMLSKEKAKRAKNRQDEYEPVFSLKKSVKEYQKRLSLLENASFDNRKSVKKNILTTGSGKVVIAAVVINATNAVVKTIGWLFTGSASLFSEAVHSIADTCNQLILTFGLWQSIKKPNPEHPYGYSNMTYISSLISGVGIFCFGTGLAWYHGVLVLLHPQEMQSVFWGIALLSGSLISEGATLYMAVNEIRASAKETGMRFWEYVGQGYKPNVNVVLLEDLAAVLGVCVAASAMGLSAYLQSPIPDAIGSLVIGGILGAVASFIIYSNTAALVGRSIHPNQIEAINNDLENDRMVRALYDIKATDMGSQSVMFKAEVDIDGREITRSYLERIDIQLILEEIQKIDTIQSAETFLLKHGENVVDRVGAEIDRIERNLRKKHPYLRHVDLEVL</sequence>
<name>A0A814Q821_9BILA</name>
<dbReference type="InterPro" id="IPR037129">
    <property type="entry name" value="XPA_sf"/>
</dbReference>
<evidence type="ECO:0000313" key="26">
    <source>
        <dbReference type="Proteomes" id="UP000663891"/>
    </source>
</evidence>
<dbReference type="Proteomes" id="UP000663891">
    <property type="component" value="Unassembled WGS sequence"/>
</dbReference>
<feature type="domain" description="Cation efflux protein transmembrane" evidence="24">
    <location>
        <begin position="757"/>
        <end position="967"/>
    </location>
</feature>
<evidence type="ECO:0000256" key="8">
    <source>
        <dbReference type="ARBA" id="ARBA00022824"/>
    </source>
</evidence>
<comment type="subcellular location">
    <subcellularLocation>
        <location evidence="3">Endoplasmic reticulum</location>
    </subcellularLocation>
    <subcellularLocation>
        <location evidence="2">Mitochondrion membrane</location>
        <topology evidence="2">Multi-pass membrane protein</topology>
    </subcellularLocation>
    <subcellularLocation>
        <location evidence="1">Nucleus</location>
    </subcellularLocation>
</comment>
<dbReference type="GO" id="GO:0008324">
    <property type="term" value="F:monoatomic cation transmembrane transporter activity"/>
    <property type="evidence" value="ECO:0007669"/>
    <property type="project" value="InterPro"/>
</dbReference>
<dbReference type="PANTHER" id="PTHR13414:SF9">
    <property type="entry name" value="PROTON-COUPLED ZINC ANTIPORTER SLC30A9, MITOCHONDRIAL"/>
    <property type="match status" value="1"/>
</dbReference>
<dbReference type="GO" id="GO:0006882">
    <property type="term" value="P:intracellular zinc ion homeostasis"/>
    <property type="evidence" value="ECO:0007669"/>
    <property type="project" value="TreeGrafter"/>
</dbReference>
<comment type="caution">
    <text evidence="25">The sequence shown here is derived from an EMBL/GenBank/DDBJ whole genome shotgun (WGS) entry which is preliminary data.</text>
</comment>
<evidence type="ECO:0000256" key="15">
    <source>
        <dbReference type="ARBA" id="ARBA00023136"/>
    </source>
</evidence>
<keyword evidence="15 23" id="KW-0472">Membrane</keyword>
<dbReference type="Pfam" id="PF01545">
    <property type="entry name" value="Cation_efflux"/>
    <property type="match status" value="2"/>
</dbReference>
<dbReference type="CDD" id="cd21078">
    <property type="entry name" value="NTD_ZNT9"/>
    <property type="match status" value="2"/>
</dbReference>
<evidence type="ECO:0000256" key="23">
    <source>
        <dbReference type="SAM" id="Phobius"/>
    </source>
</evidence>
<dbReference type="InterPro" id="IPR002524">
    <property type="entry name" value="Cation_efflux"/>
</dbReference>
<keyword evidence="16" id="KW-0804">Transcription</keyword>
<evidence type="ECO:0000256" key="14">
    <source>
        <dbReference type="ARBA" id="ARBA00023128"/>
    </source>
</evidence>
<evidence type="ECO:0000256" key="22">
    <source>
        <dbReference type="SAM" id="MobiDB-lite"/>
    </source>
</evidence>
<feature type="transmembrane region" description="Helical" evidence="23">
    <location>
        <begin position="69"/>
        <end position="86"/>
    </location>
</feature>
<evidence type="ECO:0000256" key="5">
    <source>
        <dbReference type="ARBA" id="ARBA00022448"/>
    </source>
</evidence>
<keyword evidence="6" id="KW-0050">Antiport</keyword>
<comment type="catalytic activity">
    <reaction evidence="21">
        <text>Zn(2+)(in) + 2 H(+)(out) = Zn(2+)(out) + 2 H(+)(in)</text>
        <dbReference type="Rhea" id="RHEA:72627"/>
        <dbReference type="ChEBI" id="CHEBI:15378"/>
        <dbReference type="ChEBI" id="CHEBI:29105"/>
    </reaction>
</comment>
<dbReference type="InterPro" id="IPR040177">
    <property type="entry name" value="SLC30A9"/>
</dbReference>
<dbReference type="InterPro" id="IPR007305">
    <property type="entry name" value="Vesicle_transpt_Got1/SFT2"/>
</dbReference>
<evidence type="ECO:0000256" key="1">
    <source>
        <dbReference type="ARBA" id="ARBA00004123"/>
    </source>
</evidence>
<evidence type="ECO:0000256" key="20">
    <source>
        <dbReference type="ARBA" id="ARBA00034922"/>
    </source>
</evidence>
<feature type="transmembrane region" description="Helical" evidence="23">
    <location>
        <begin position="941"/>
        <end position="960"/>
    </location>
</feature>
<feature type="region of interest" description="Disordered" evidence="22">
    <location>
        <begin position="181"/>
        <end position="208"/>
    </location>
</feature>
<evidence type="ECO:0000256" key="10">
    <source>
        <dbReference type="ARBA" id="ARBA00022906"/>
    </source>
</evidence>
<dbReference type="PANTHER" id="PTHR13414">
    <property type="entry name" value="HUEL-CATION TRANSPORTER"/>
    <property type="match status" value="1"/>
</dbReference>
<dbReference type="InterPro" id="IPR009061">
    <property type="entry name" value="DNA-bd_dom_put_sf"/>
</dbReference>
<dbReference type="GO" id="GO:0016192">
    <property type="term" value="P:vesicle-mediated transport"/>
    <property type="evidence" value="ECO:0007669"/>
    <property type="project" value="InterPro"/>
</dbReference>
<keyword evidence="8" id="KW-0256">Endoplasmic reticulum</keyword>
<dbReference type="GO" id="GO:0015297">
    <property type="term" value="F:antiporter activity"/>
    <property type="evidence" value="ECO:0007669"/>
    <property type="project" value="UniProtKB-KW"/>
</dbReference>
<dbReference type="NCBIfam" id="TIGR01297">
    <property type="entry name" value="CDF"/>
    <property type="match status" value="1"/>
</dbReference>
<keyword evidence="17" id="KW-0539">Nucleus</keyword>
<keyword evidence="10" id="KW-0864">Zinc transport</keyword>
<dbReference type="GO" id="GO:0031966">
    <property type="term" value="C:mitochondrial membrane"/>
    <property type="evidence" value="ECO:0007669"/>
    <property type="project" value="UniProtKB-SubCell"/>
</dbReference>
<organism evidence="25 26">
    <name type="scientific">Adineta steineri</name>
    <dbReference type="NCBI Taxonomy" id="433720"/>
    <lineage>
        <taxon>Eukaryota</taxon>
        <taxon>Metazoa</taxon>
        <taxon>Spiralia</taxon>
        <taxon>Gnathifera</taxon>
        <taxon>Rotifera</taxon>
        <taxon>Eurotatoria</taxon>
        <taxon>Bdelloidea</taxon>
        <taxon>Adinetida</taxon>
        <taxon>Adinetidae</taxon>
        <taxon>Adineta</taxon>
    </lineage>
</organism>
<dbReference type="AlphaFoldDB" id="A0A814Q821"/>
<evidence type="ECO:0000256" key="3">
    <source>
        <dbReference type="ARBA" id="ARBA00004240"/>
    </source>
</evidence>
<dbReference type="GO" id="GO:0006829">
    <property type="term" value="P:zinc ion transport"/>
    <property type="evidence" value="ECO:0007669"/>
    <property type="project" value="UniProtKB-KW"/>
</dbReference>
<evidence type="ECO:0000256" key="17">
    <source>
        <dbReference type="ARBA" id="ARBA00023242"/>
    </source>
</evidence>
<feature type="transmembrane region" description="Helical" evidence="23">
    <location>
        <begin position="92"/>
        <end position="110"/>
    </location>
</feature>
<evidence type="ECO:0000256" key="19">
    <source>
        <dbReference type="ARBA" id="ARBA00034845"/>
    </source>
</evidence>
<evidence type="ECO:0000256" key="21">
    <source>
        <dbReference type="ARBA" id="ARBA00048349"/>
    </source>
</evidence>
<feature type="transmembrane region" description="Helical" evidence="23">
    <location>
        <begin position="424"/>
        <end position="446"/>
    </location>
</feature>
<evidence type="ECO:0000256" key="7">
    <source>
        <dbReference type="ARBA" id="ARBA00022692"/>
    </source>
</evidence>
<feature type="transmembrane region" description="Helical" evidence="23">
    <location>
        <begin position="915"/>
        <end position="935"/>
    </location>
</feature>
<evidence type="ECO:0000256" key="16">
    <source>
        <dbReference type="ARBA" id="ARBA00023163"/>
    </source>
</evidence>
<evidence type="ECO:0000256" key="6">
    <source>
        <dbReference type="ARBA" id="ARBA00022449"/>
    </source>
</evidence>
<dbReference type="GO" id="GO:0005634">
    <property type="term" value="C:nucleus"/>
    <property type="evidence" value="ECO:0007669"/>
    <property type="project" value="UniProtKB-SubCell"/>
</dbReference>
<proteinExistence type="inferred from homology"/>
<keyword evidence="9" id="KW-0862">Zinc</keyword>
<evidence type="ECO:0000256" key="2">
    <source>
        <dbReference type="ARBA" id="ARBA00004225"/>
    </source>
</evidence>
<keyword evidence="13" id="KW-0406">Ion transport</keyword>
<dbReference type="InterPro" id="IPR027469">
    <property type="entry name" value="Cation_efflux_TMD_sf"/>
</dbReference>
<feature type="transmembrane region" description="Helical" evidence="23">
    <location>
        <begin position="37"/>
        <end position="57"/>
    </location>
</feature>
<dbReference type="Gene3D" id="3.90.530.10">
    <property type="entry name" value="XPA C-terminal domain"/>
    <property type="match status" value="2"/>
</dbReference>
<evidence type="ECO:0000313" key="25">
    <source>
        <dbReference type="EMBL" id="CAF1116648.1"/>
    </source>
</evidence>
<evidence type="ECO:0000256" key="11">
    <source>
        <dbReference type="ARBA" id="ARBA00022989"/>
    </source>
</evidence>
<feature type="transmembrane region" description="Helical" evidence="23">
    <location>
        <begin position="824"/>
        <end position="846"/>
    </location>
</feature>
<dbReference type="FunFam" id="1.20.1510.10:FF:000004">
    <property type="entry name" value="zinc transporter 9 isoform X1"/>
    <property type="match status" value="2"/>
</dbReference>
<evidence type="ECO:0000256" key="9">
    <source>
        <dbReference type="ARBA" id="ARBA00022833"/>
    </source>
</evidence>
<keyword evidence="14" id="KW-0496">Mitochondrion</keyword>
<evidence type="ECO:0000256" key="18">
    <source>
        <dbReference type="ARBA" id="ARBA00033405"/>
    </source>
</evidence>
<comment type="similarity">
    <text evidence="4">Belongs to the cation diffusion facilitator (CDF) transporter (TC 2.A.4) family. SLC30A subfamily.</text>
</comment>